<name>A0ABV6IWN9_9PROT</name>
<feature type="transmembrane region" description="Helical" evidence="1">
    <location>
        <begin position="268"/>
        <end position="292"/>
    </location>
</feature>
<protein>
    <submittedName>
        <fullName evidence="2">Uncharacterized protein</fullName>
    </submittedName>
</protein>
<keyword evidence="1" id="KW-1133">Transmembrane helix</keyword>
<evidence type="ECO:0000313" key="3">
    <source>
        <dbReference type="Proteomes" id="UP001589789"/>
    </source>
</evidence>
<feature type="transmembrane region" description="Helical" evidence="1">
    <location>
        <begin position="372"/>
        <end position="389"/>
    </location>
</feature>
<keyword evidence="3" id="KW-1185">Reference proteome</keyword>
<feature type="transmembrane region" description="Helical" evidence="1">
    <location>
        <begin position="20"/>
        <end position="37"/>
    </location>
</feature>
<feature type="transmembrane region" description="Helical" evidence="1">
    <location>
        <begin position="426"/>
        <end position="444"/>
    </location>
</feature>
<dbReference type="Proteomes" id="UP001589789">
    <property type="component" value="Unassembled WGS sequence"/>
</dbReference>
<feature type="transmembrane region" description="Helical" evidence="1">
    <location>
        <begin position="347"/>
        <end position="366"/>
    </location>
</feature>
<comment type="caution">
    <text evidence="2">The sequence shown here is derived from an EMBL/GenBank/DDBJ whole genome shotgun (WGS) entry which is preliminary data.</text>
</comment>
<feature type="transmembrane region" description="Helical" evidence="1">
    <location>
        <begin position="183"/>
        <end position="201"/>
    </location>
</feature>
<feature type="transmembrane region" description="Helical" evidence="1">
    <location>
        <begin position="74"/>
        <end position="93"/>
    </location>
</feature>
<feature type="transmembrane region" description="Helical" evidence="1">
    <location>
        <begin position="312"/>
        <end position="340"/>
    </location>
</feature>
<feature type="transmembrane region" description="Helical" evidence="1">
    <location>
        <begin position="43"/>
        <end position="62"/>
    </location>
</feature>
<dbReference type="RefSeq" id="WP_377054067.1">
    <property type="nucleotide sequence ID" value="NZ_JBHLVZ010000074.1"/>
</dbReference>
<feature type="transmembrane region" description="Helical" evidence="1">
    <location>
        <begin position="153"/>
        <end position="171"/>
    </location>
</feature>
<organism evidence="2 3">
    <name type="scientific">Muricoccus vinaceus</name>
    <dbReference type="NCBI Taxonomy" id="424704"/>
    <lineage>
        <taxon>Bacteria</taxon>
        <taxon>Pseudomonadati</taxon>
        <taxon>Pseudomonadota</taxon>
        <taxon>Alphaproteobacteria</taxon>
        <taxon>Acetobacterales</taxon>
        <taxon>Roseomonadaceae</taxon>
        <taxon>Muricoccus</taxon>
    </lineage>
</organism>
<dbReference type="EMBL" id="JBHLVZ010000074">
    <property type="protein sequence ID" value="MFC0388038.1"/>
    <property type="molecule type" value="Genomic_DNA"/>
</dbReference>
<keyword evidence="1" id="KW-0472">Membrane</keyword>
<feature type="transmembrane region" description="Helical" evidence="1">
    <location>
        <begin position="401"/>
        <end position="420"/>
    </location>
</feature>
<evidence type="ECO:0000313" key="2">
    <source>
        <dbReference type="EMBL" id="MFC0388038.1"/>
    </source>
</evidence>
<accession>A0ABV6IWN9</accession>
<evidence type="ECO:0000256" key="1">
    <source>
        <dbReference type="SAM" id="Phobius"/>
    </source>
</evidence>
<gene>
    <name evidence="2" type="ORF">ACFFIC_21190</name>
</gene>
<proteinExistence type="predicted"/>
<sequence>MAAPRTDLNNLLGHAAPDALSLLVTGYMLLPALLFLMGWGAAWAGAMGLAAGGVALALSPGWRERWPLSWRRTVLCLLLGLLWAGGSGAHHLVYSASDWQIRDAVLHDLSAGPWPVVHRHLEDGTDWLLRAPLGYYMPAGLVGRLAGLRVAELFLGAWTGLGLGLVLMLLDQVARASVPGRRWGFAVLAGLFVVFGGLDILPNMWLDGTAGVGVFKSWGRGGEWWPRFFQYSGHVTAVLWVPNHALPAWLPALLLLRHGANAAFLRGVALPLAGAAFWSPVSAATAALLAGLAALRQGWPALRGAVLSLPNWLAAGLAAPLCLYMVAGSAAVPHGFLLAVHPPGRALATWALFLLVEVLCWAVPTALLVRSWTLGFAAALLCALPGYVFGPGNEMTARGGMVPLAILAVLAGVALLAPAPDRRRRWARGVLLGCVALAAAGSAMEGSLLVTHRPWPASTHCSFPEAARQSVFAASTEWAHYVAHWPDPVLQAWMGIPVPRPVPPPGVSPPCWTQGGP</sequence>
<reference evidence="2 3" key="1">
    <citation type="submission" date="2024-09" db="EMBL/GenBank/DDBJ databases">
        <authorList>
            <person name="Sun Q."/>
            <person name="Mori K."/>
        </authorList>
    </citation>
    <scope>NUCLEOTIDE SEQUENCE [LARGE SCALE GENOMIC DNA]</scope>
    <source>
        <strain evidence="2 3">CCM 7468</strain>
    </source>
</reference>
<keyword evidence="1" id="KW-0812">Transmembrane</keyword>